<dbReference type="PANTHER" id="PTHR39515:SF2">
    <property type="entry name" value="HTH-TYPE TRANSCRIPTIONAL REGULATOR RV0880"/>
    <property type="match status" value="1"/>
</dbReference>
<evidence type="ECO:0000313" key="3">
    <source>
        <dbReference type="EMBL" id="GAA5200282.1"/>
    </source>
</evidence>
<dbReference type="InterPro" id="IPR036388">
    <property type="entry name" value="WH-like_DNA-bd_sf"/>
</dbReference>
<evidence type="ECO:0000256" key="1">
    <source>
        <dbReference type="SAM" id="MobiDB-lite"/>
    </source>
</evidence>
<name>A0ABP9SPH3_9ACTN</name>
<proteinExistence type="predicted"/>
<keyword evidence="4" id="KW-1185">Reference proteome</keyword>
<dbReference type="PROSITE" id="PS50995">
    <property type="entry name" value="HTH_MARR_2"/>
    <property type="match status" value="1"/>
</dbReference>
<dbReference type="InterPro" id="IPR000835">
    <property type="entry name" value="HTH_MarR-typ"/>
</dbReference>
<evidence type="ECO:0000259" key="2">
    <source>
        <dbReference type="PROSITE" id="PS50995"/>
    </source>
</evidence>
<dbReference type="Proteomes" id="UP001501570">
    <property type="component" value="Unassembled WGS sequence"/>
</dbReference>
<feature type="region of interest" description="Disordered" evidence="1">
    <location>
        <begin position="1"/>
        <end position="22"/>
    </location>
</feature>
<dbReference type="InterPro" id="IPR036390">
    <property type="entry name" value="WH_DNA-bd_sf"/>
</dbReference>
<dbReference type="SMART" id="SM00347">
    <property type="entry name" value="HTH_MARR"/>
    <property type="match status" value="1"/>
</dbReference>
<evidence type="ECO:0000313" key="4">
    <source>
        <dbReference type="Proteomes" id="UP001501570"/>
    </source>
</evidence>
<dbReference type="InterPro" id="IPR052526">
    <property type="entry name" value="HTH-type_Bedaq_tolerance"/>
</dbReference>
<organism evidence="3 4">
    <name type="scientific">Rugosimonospora acidiphila</name>
    <dbReference type="NCBI Taxonomy" id="556531"/>
    <lineage>
        <taxon>Bacteria</taxon>
        <taxon>Bacillati</taxon>
        <taxon>Actinomycetota</taxon>
        <taxon>Actinomycetes</taxon>
        <taxon>Micromonosporales</taxon>
        <taxon>Micromonosporaceae</taxon>
        <taxon>Rugosimonospora</taxon>
    </lineage>
</organism>
<sequence>MSISPPVAASAPDSSDPPGSSLADTISRLRRALRRGARVADPGNQLSVAQLELLASVAEHPGTRPGQLARRLNLRPNTVTTLVNALTNLGMISRAAAIGGDRRAISLSVTEEGLRAVHAWQATNSAVLNLALSTLTAGQRNALTRATPALDALAQAIDRLADTPLLAPNTDSAG</sequence>
<dbReference type="EMBL" id="BAABJQ010000042">
    <property type="protein sequence ID" value="GAA5200282.1"/>
    <property type="molecule type" value="Genomic_DNA"/>
</dbReference>
<protein>
    <submittedName>
        <fullName evidence="3">MarR family transcriptional regulator</fullName>
    </submittedName>
</protein>
<accession>A0ABP9SPH3</accession>
<gene>
    <name evidence="3" type="ORF">GCM10023322_77800</name>
</gene>
<dbReference type="Pfam" id="PF12802">
    <property type="entry name" value="MarR_2"/>
    <property type="match status" value="1"/>
</dbReference>
<dbReference type="PANTHER" id="PTHR39515">
    <property type="entry name" value="CONSERVED PROTEIN"/>
    <property type="match status" value="1"/>
</dbReference>
<dbReference type="SUPFAM" id="SSF46785">
    <property type="entry name" value="Winged helix' DNA-binding domain"/>
    <property type="match status" value="1"/>
</dbReference>
<dbReference type="Gene3D" id="1.10.10.10">
    <property type="entry name" value="Winged helix-like DNA-binding domain superfamily/Winged helix DNA-binding domain"/>
    <property type="match status" value="1"/>
</dbReference>
<comment type="caution">
    <text evidence="3">The sequence shown here is derived from an EMBL/GenBank/DDBJ whole genome shotgun (WGS) entry which is preliminary data.</text>
</comment>
<dbReference type="RefSeq" id="WP_345638381.1">
    <property type="nucleotide sequence ID" value="NZ_BAABJQ010000042.1"/>
</dbReference>
<feature type="domain" description="HTH marR-type" evidence="2">
    <location>
        <begin position="19"/>
        <end position="162"/>
    </location>
</feature>
<reference evidence="4" key="1">
    <citation type="journal article" date="2019" name="Int. J. Syst. Evol. Microbiol.">
        <title>The Global Catalogue of Microorganisms (GCM) 10K type strain sequencing project: providing services to taxonomists for standard genome sequencing and annotation.</title>
        <authorList>
            <consortium name="The Broad Institute Genomics Platform"/>
            <consortium name="The Broad Institute Genome Sequencing Center for Infectious Disease"/>
            <person name="Wu L."/>
            <person name="Ma J."/>
        </authorList>
    </citation>
    <scope>NUCLEOTIDE SEQUENCE [LARGE SCALE GENOMIC DNA]</scope>
    <source>
        <strain evidence="4">JCM 18304</strain>
    </source>
</reference>